<evidence type="ECO:0000256" key="1">
    <source>
        <dbReference type="PROSITE-ProRule" id="PRU00339"/>
    </source>
</evidence>
<dbReference type="InterPro" id="IPR019734">
    <property type="entry name" value="TPR_rpt"/>
</dbReference>
<feature type="chain" id="PRO_5011494521" evidence="2">
    <location>
        <begin position="18"/>
        <end position="247"/>
    </location>
</feature>
<dbReference type="Proteomes" id="UP000199648">
    <property type="component" value="Unassembled WGS sequence"/>
</dbReference>
<name>A0A1G5Q1R6_9GAMM</name>
<organism evidence="3 4">
    <name type="scientific">Thiohalomonas denitrificans</name>
    <dbReference type="NCBI Taxonomy" id="415747"/>
    <lineage>
        <taxon>Bacteria</taxon>
        <taxon>Pseudomonadati</taxon>
        <taxon>Pseudomonadota</taxon>
        <taxon>Gammaproteobacteria</taxon>
        <taxon>Thiohalomonadales</taxon>
        <taxon>Thiohalomonadaceae</taxon>
        <taxon>Thiohalomonas</taxon>
    </lineage>
</organism>
<dbReference type="PANTHER" id="PTHR12558:SF13">
    <property type="entry name" value="CELL DIVISION CYCLE PROTEIN 27 HOMOLOG"/>
    <property type="match status" value="1"/>
</dbReference>
<accession>A0A1G5Q1R6</accession>
<dbReference type="PROSITE" id="PS50005">
    <property type="entry name" value="TPR"/>
    <property type="match status" value="2"/>
</dbReference>
<dbReference type="NCBIfam" id="TIGR02521">
    <property type="entry name" value="type_IV_pilW"/>
    <property type="match status" value="1"/>
</dbReference>
<evidence type="ECO:0000313" key="4">
    <source>
        <dbReference type="Proteomes" id="UP000199648"/>
    </source>
</evidence>
<proteinExistence type="predicted"/>
<sequence length="247" mass="28091">MRRVAAILILGAGLALAGCAGTPTQHAEKSAEVNAQMGLRYMQQGNNERAMEKLQRALSFDQRHGGANHYLAILYQRLDRPEDAEVHFRRAIRALPDDSSLLNNFGAFLCSSGQYEEGEGLFLEVLDDPVYPQRPAVHENLGLCKTRQGNLQEAETYLRKALSQNPRMHKSLFGMADLSYQKGNYLSARAYLQRYRDVARHTPQSLWLGIRIERELGDRDALSSYEMHLKNRFPDSRQARLLQESEQ</sequence>
<dbReference type="Gene3D" id="1.25.40.10">
    <property type="entry name" value="Tetratricopeptide repeat domain"/>
    <property type="match status" value="1"/>
</dbReference>
<feature type="repeat" description="TPR" evidence="1">
    <location>
        <begin position="31"/>
        <end position="64"/>
    </location>
</feature>
<gene>
    <name evidence="3" type="ORF">SAMN03097708_01138</name>
</gene>
<keyword evidence="1" id="KW-0802">TPR repeat</keyword>
<feature type="signal peptide" evidence="2">
    <location>
        <begin position="1"/>
        <end position="17"/>
    </location>
</feature>
<keyword evidence="4" id="KW-1185">Reference proteome</keyword>
<evidence type="ECO:0000313" key="3">
    <source>
        <dbReference type="EMBL" id="SCZ55496.1"/>
    </source>
</evidence>
<dbReference type="AlphaFoldDB" id="A0A1G5Q1R6"/>
<dbReference type="OrthoDB" id="9814042at2"/>
<dbReference type="InterPro" id="IPR011990">
    <property type="entry name" value="TPR-like_helical_dom_sf"/>
</dbReference>
<evidence type="ECO:0000256" key="2">
    <source>
        <dbReference type="SAM" id="SignalP"/>
    </source>
</evidence>
<dbReference type="SUPFAM" id="SSF48452">
    <property type="entry name" value="TPR-like"/>
    <property type="match status" value="1"/>
</dbReference>
<dbReference type="SMART" id="SM00028">
    <property type="entry name" value="TPR"/>
    <property type="match status" value="4"/>
</dbReference>
<feature type="repeat" description="TPR" evidence="1">
    <location>
        <begin position="135"/>
        <end position="168"/>
    </location>
</feature>
<dbReference type="PANTHER" id="PTHR12558">
    <property type="entry name" value="CELL DIVISION CYCLE 16,23,27"/>
    <property type="match status" value="1"/>
</dbReference>
<dbReference type="RefSeq" id="WP_092993768.1">
    <property type="nucleotide sequence ID" value="NZ_FMWD01000003.1"/>
</dbReference>
<reference evidence="3 4" key="1">
    <citation type="submission" date="2016-10" db="EMBL/GenBank/DDBJ databases">
        <authorList>
            <person name="de Groot N.N."/>
        </authorList>
    </citation>
    <scope>NUCLEOTIDE SEQUENCE [LARGE SCALE GENOMIC DNA]</scope>
    <source>
        <strain evidence="3 4">HLD2</strain>
    </source>
</reference>
<dbReference type="Pfam" id="PF14559">
    <property type="entry name" value="TPR_19"/>
    <property type="match status" value="2"/>
</dbReference>
<dbReference type="PROSITE" id="PS51257">
    <property type="entry name" value="PROKAR_LIPOPROTEIN"/>
    <property type="match status" value="1"/>
</dbReference>
<dbReference type="STRING" id="415747.SAMN03097708_01138"/>
<dbReference type="InterPro" id="IPR013360">
    <property type="entry name" value="Pilus_4_PilW"/>
</dbReference>
<keyword evidence="2" id="KW-0732">Signal</keyword>
<protein>
    <submittedName>
        <fullName evidence="3">Type IV pilus assembly protein PilF</fullName>
    </submittedName>
</protein>
<dbReference type="EMBL" id="FMWD01000003">
    <property type="protein sequence ID" value="SCZ55496.1"/>
    <property type="molecule type" value="Genomic_DNA"/>
</dbReference>